<evidence type="ECO:0000256" key="8">
    <source>
        <dbReference type="ARBA" id="ARBA00023136"/>
    </source>
</evidence>
<dbReference type="Pfam" id="PF07660">
    <property type="entry name" value="STN"/>
    <property type="match status" value="1"/>
</dbReference>
<keyword evidence="5 10" id="KW-0812">Transmembrane</keyword>
<evidence type="ECO:0000313" key="15">
    <source>
        <dbReference type="Proteomes" id="UP000053860"/>
    </source>
</evidence>
<comment type="caution">
    <text evidence="14">The sequence shown here is derived from an EMBL/GenBank/DDBJ whole genome shotgun (WGS) entry which is preliminary data.</text>
</comment>
<dbReference type="SUPFAM" id="SSF49464">
    <property type="entry name" value="Carboxypeptidase regulatory domain-like"/>
    <property type="match status" value="1"/>
</dbReference>
<evidence type="ECO:0000313" key="14">
    <source>
        <dbReference type="EMBL" id="KUK77914.1"/>
    </source>
</evidence>
<dbReference type="FunFam" id="2.60.40.1120:FF:000003">
    <property type="entry name" value="Outer membrane protein Omp121"/>
    <property type="match status" value="1"/>
</dbReference>
<dbReference type="InterPro" id="IPR036942">
    <property type="entry name" value="Beta-barrel_TonB_sf"/>
</dbReference>
<dbReference type="Gene3D" id="2.40.170.20">
    <property type="entry name" value="TonB-dependent receptor, beta-barrel domain"/>
    <property type="match status" value="1"/>
</dbReference>
<dbReference type="InterPro" id="IPR011662">
    <property type="entry name" value="Secretin/TonB_short_N"/>
</dbReference>
<evidence type="ECO:0000256" key="12">
    <source>
        <dbReference type="SAM" id="SignalP"/>
    </source>
</evidence>
<dbReference type="SMART" id="SM00965">
    <property type="entry name" value="STN"/>
    <property type="match status" value="1"/>
</dbReference>
<evidence type="ECO:0000256" key="9">
    <source>
        <dbReference type="ARBA" id="ARBA00023237"/>
    </source>
</evidence>
<keyword evidence="2 10" id="KW-0813">Transport</keyword>
<keyword evidence="8 10" id="KW-0472">Membrane</keyword>
<evidence type="ECO:0000256" key="11">
    <source>
        <dbReference type="RuleBase" id="RU003357"/>
    </source>
</evidence>
<keyword evidence="4" id="KW-0406">Ion transport</keyword>
<dbReference type="PROSITE" id="PS52016">
    <property type="entry name" value="TONB_DEPENDENT_REC_3"/>
    <property type="match status" value="1"/>
</dbReference>
<dbReference type="GO" id="GO:0009279">
    <property type="term" value="C:cell outer membrane"/>
    <property type="evidence" value="ECO:0007669"/>
    <property type="project" value="UniProtKB-SubCell"/>
</dbReference>
<dbReference type="STRING" id="1123008.GCA_000380985_01850"/>
<feature type="domain" description="Secretin/TonB short N-terminal" evidence="13">
    <location>
        <begin position="62"/>
        <end position="113"/>
    </location>
</feature>
<evidence type="ECO:0000256" key="2">
    <source>
        <dbReference type="ARBA" id="ARBA00022448"/>
    </source>
</evidence>
<evidence type="ECO:0000256" key="7">
    <source>
        <dbReference type="ARBA" id="ARBA00023077"/>
    </source>
</evidence>
<dbReference type="PATRIC" id="fig|294710.3.peg.933"/>
<keyword evidence="9 10" id="KW-0998">Cell outer membrane</keyword>
<evidence type="ECO:0000256" key="10">
    <source>
        <dbReference type="PROSITE-ProRule" id="PRU01360"/>
    </source>
</evidence>
<dbReference type="NCBIfam" id="TIGR04056">
    <property type="entry name" value="OMP_RagA_SusC"/>
    <property type="match status" value="1"/>
</dbReference>
<dbReference type="Gene3D" id="2.170.130.10">
    <property type="entry name" value="TonB-dependent receptor, plug domain"/>
    <property type="match status" value="1"/>
</dbReference>
<dbReference type="Pfam" id="PF13715">
    <property type="entry name" value="CarbopepD_reg_2"/>
    <property type="match status" value="1"/>
</dbReference>
<organism evidence="14 15">
    <name type="scientific">Proteiniphilum acetatigenes</name>
    <dbReference type="NCBI Taxonomy" id="294710"/>
    <lineage>
        <taxon>Bacteria</taxon>
        <taxon>Pseudomonadati</taxon>
        <taxon>Bacteroidota</taxon>
        <taxon>Bacteroidia</taxon>
        <taxon>Bacteroidales</taxon>
        <taxon>Dysgonomonadaceae</taxon>
        <taxon>Proteiniphilum</taxon>
    </lineage>
</organism>
<evidence type="ECO:0000256" key="5">
    <source>
        <dbReference type="ARBA" id="ARBA00022692"/>
    </source>
</evidence>
<protein>
    <recommendedName>
        <fullName evidence="13">Secretin/TonB short N-terminal domain-containing protein</fullName>
    </recommendedName>
</protein>
<dbReference type="Pfam" id="PF07715">
    <property type="entry name" value="Plug"/>
    <property type="match status" value="1"/>
</dbReference>
<sequence>MNFKGINFFNIKKTKTAVFIFLLCLIASPASLIAQEKVAVTIQQNDISVIEALQEIERQTKMFVAYNESQLKNQPNLDLSISNQPLEEVLNRILLGTGFTWQVKDNYIVIVPGQQVSRRQISGTIIDELGQPVIGANIIEKGTSNGTVSDLDGNFSLTVDENAVLLVSYIGYLSQEIHTAGRNRLNIILVEDLKTLEEVVVIGYGSVKRRDITTAVSSISTESIDERPIISAAQAIQGKAAGVNVYQPSGTPGGDMVIRVRGTTSFNGSNSPLYVVDGVPVDNMNFLSPNDIADIQILKDASSAAIYGSRAANGVVLITTKQATAGAKVTAHIQYGASRVANQIESLNAAQYKELMDELRPGAIPEGTTDRTDWFKEVYGTGIIQNYQLQLADGNERIRYFVSGGYLDEKGVLSAAFFRRFNLRSNVESQLRNWLHMGLNLAYSDNTRNGVTTGLGSNRGGVVLSVVNLPTAATVKDEATGLYNRLFFGQNITNPVEALENGKNNRNNENRLIASANATITFMPDLTLRTSFTLDRRNGKSTGFTPPVHGTDRDDWGAAWDTRSMNQLLVFDNVLNYKKTFADKHNVEGMAGTSWTDSEWSQSYINGSHYKDGSIKTLNAANKIAWDNTGSNASHWGILSGFGRASYNYDSKYLFTFNMRADGSSKLHPDHRWGIFPSFSAAWRISSENFMQDFEWLDDMKIRGGWGQTGNQSGVGDFAYLQRYNITRQAWFEEGKTDAVPLISQANLRTPDLTWETTSQTNIGLDATLFRDRLTIAMDYYYKYTSDMLMFVSLPSGAAAANQIVRNEGEMENRGFEFSANSRNLTGSFRWDTDFNISFNRNKLKKLALQQIYYDAETTDALRLIRVVRNEPGRPLGGFYGYISDGVDPETGELMYRDLNEDGRISSSDRTYIGDPNPDFIFGLTNNLSYKGVNLSVFLQGSVGNDVFNASKADVQGMYDLKNQSVEVLRRWRTPGQVTDIPKAGFDMKPSTYFIEDGSYLRVKDVTLSYNFSGPLLERTGISRLQPYVTLSNLLTLTRYKGMDPEVNQWGDSGAVQGIDWGTYPHSRTFLFGLNLEF</sequence>
<proteinExistence type="inferred from homology"/>
<dbReference type="InterPro" id="IPR023996">
    <property type="entry name" value="TonB-dep_OMP_SusC/RagA"/>
</dbReference>
<comment type="subcellular location">
    <subcellularLocation>
        <location evidence="1 10">Cell outer membrane</location>
        <topology evidence="1 10">Multi-pass membrane protein</topology>
    </subcellularLocation>
</comment>
<keyword evidence="7 11" id="KW-0798">TonB box</keyword>
<evidence type="ECO:0000256" key="4">
    <source>
        <dbReference type="ARBA" id="ARBA00022496"/>
    </source>
</evidence>
<evidence type="ECO:0000259" key="13">
    <source>
        <dbReference type="SMART" id="SM00965"/>
    </source>
</evidence>
<evidence type="ECO:0000256" key="1">
    <source>
        <dbReference type="ARBA" id="ARBA00004571"/>
    </source>
</evidence>
<reference evidence="15" key="1">
    <citation type="journal article" date="2015" name="MBio">
        <title>Genome-Resolved Metagenomic Analysis Reveals Roles for Candidate Phyla and Other Microbial Community Members in Biogeochemical Transformations in Oil Reservoirs.</title>
        <authorList>
            <person name="Hu P."/>
            <person name="Tom L."/>
            <person name="Singh A."/>
            <person name="Thomas B.C."/>
            <person name="Baker B.J."/>
            <person name="Piceno Y.M."/>
            <person name="Andersen G.L."/>
            <person name="Banfield J.F."/>
        </authorList>
    </citation>
    <scope>NUCLEOTIDE SEQUENCE [LARGE SCALE GENOMIC DNA]</scope>
</reference>
<dbReference type="InterPro" id="IPR008969">
    <property type="entry name" value="CarboxyPept-like_regulatory"/>
</dbReference>
<accession>A0A101HJD6</accession>
<dbReference type="SUPFAM" id="SSF56935">
    <property type="entry name" value="Porins"/>
    <property type="match status" value="1"/>
</dbReference>
<keyword evidence="4" id="KW-0410">Iron transport</keyword>
<keyword evidence="3 10" id="KW-1134">Transmembrane beta strand</keyword>
<dbReference type="InterPro" id="IPR037066">
    <property type="entry name" value="Plug_dom_sf"/>
</dbReference>
<dbReference type="Pfam" id="PF00593">
    <property type="entry name" value="TonB_dep_Rec_b-barrel"/>
    <property type="match status" value="1"/>
</dbReference>
<dbReference type="InterPro" id="IPR000531">
    <property type="entry name" value="Beta-barrel_TonB"/>
</dbReference>
<dbReference type="Gene3D" id="3.55.50.30">
    <property type="match status" value="1"/>
</dbReference>
<name>A0A101HJD6_9BACT</name>
<dbReference type="InterPro" id="IPR039426">
    <property type="entry name" value="TonB-dep_rcpt-like"/>
</dbReference>
<feature type="chain" id="PRO_5007096947" description="Secretin/TonB short N-terminal domain-containing protein" evidence="12">
    <location>
        <begin position="35"/>
        <end position="1078"/>
    </location>
</feature>
<dbReference type="InterPro" id="IPR023997">
    <property type="entry name" value="TonB-dep_OMP_SusC/RagA_CS"/>
</dbReference>
<dbReference type="Proteomes" id="UP000053860">
    <property type="component" value="Unassembled WGS sequence"/>
</dbReference>
<dbReference type="EMBL" id="LGGN01000098">
    <property type="protein sequence ID" value="KUK77914.1"/>
    <property type="molecule type" value="Genomic_DNA"/>
</dbReference>
<dbReference type="AlphaFoldDB" id="A0A101HJD6"/>
<keyword evidence="6" id="KW-0408">Iron</keyword>
<evidence type="ECO:0000256" key="3">
    <source>
        <dbReference type="ARBA" id="ARBA00022452"/>
    </source>
</evidence>
<dbReference type="FunFam" id="2.170.130.10:FF:000008">
    <property type="entry name" value="SusC/RagA family TonB-linked outer membrane protein"/>
    <property type="match status" value="1"/>
</dbReference>
<dbReference type="NCBIfam" id="TIGR04057">
    <property type="entry name" value="SusC_RagA_signa"/>
    <property type="match status" value="1"/>
</dbReference>
<keyword evidence="12" id="KW-0732">Signal</keyword>
<gene>
    <name evidence="14" type="ORF">XD92_0650</name>
</gene>
<feature type="signal peptide" evidence="12">
    <location>
        <begin position="1"/>
        <end position="34"/>
    </location>
</feature>
<dbReference type="InterPro" id="IPR012910">
    <property type="entry name" value="Plug_dom"/>
</dbReference>
<evidence type="ECO:0000256" key="6">
    <source>
        <dbReference type="ARBA" id="ARBA00023004"/>
    </source>
</evidence>
<comment type="similarity">
    <text evidence="10 11">Belongs to the TonB-dependent receptor family.</text>
</comment>
<dbReference type="GO" id="GO:0006826">
    <property type="term" value="P:iron ion transport"/>
    <property type="evidence" value="ECO:0007669"/>
    <property type="project" value="UniProtKB-KW"/>
</dbReference>